<proteinExistence type="predicted"/>
<dbReference type="RefSeq" id="WP_255901174.1">
    <property type="nucleotide sequence ID" value="NZ_JAFMZO010000002.1"/>
</dbReference>
<evidence type="ECO:0000313" key="7">
    <source>
        <dbReference type="EMBL" id="MFD2163259.1"/>
    </source>
</evidence>
<comment type="subcellular location">
    <subcellularLocation>
        <location evidence="1">Cell membrane</location>
        <topology evidence="1">Multi-pass membrane protein</topology>
    </subcellularLocation>
</comment>
<feature type="transmembrane region" description="Helical" evidence="6">
    <location>
        <begin position="131"/>
        <end position="148"/>
    </location>
</feature>
<feature type="transmembrane region" description="Helical" evidence="6">
    <location>
        <begin position="168"/>
        <end position="191"/>
    </location>
</feature>
<keyword evidence="2" id="KW-1003">Cell membrane</keyword>
<name>A0ABW4ZMZ5_9SPHI</name>
<accession>A0ABW4ZMZ5</accession>
<evidence type="ECO:0000313" key="8">
    <source>
        <dbReference type="Proteomes" id="UP001597387"/>
    </source>
</evidence>
<evidence type="ECO:0000256" key="4">
    <source>
        <dbReference type="ARBA" id="ARBA00022989"/>
    </source>
</evidence>
<dbReference type="InterPro" id="IPR017039">
    <property type="entry name" value="Virul_fac_BrkB"/>
</dbReference>
<dbReference type="PIRSF" id="PIRSF035875">
    <property type="entry name" value="RNase_BN"/>
    <property type="match status" value="1"/>
</dbReference>
<keyword evidence="5 6" id="KW-0472">Membrane</keyword>
<evidence type="ECO:0000256" key="1">
    <source>
        <dbReference type="ARBA" id="ARBA00004651"/>
    </source>
</evidence>
<keyword evidence="8" id="KW-1185">Reference proteome</keyword>
<sequence>MRFSFSELKRNDPLRLAGATAFFSTFALPPILIILTHLFGLFLNRNELNTQLIGRLANLLGKTSADQVQQVLTHFDSLSQNLFALSGGFLFLIFVATTLFSVIKNSLDQIWKIRVKAHPGLWFYLKLRGRSLMVILLAGLLFIILIFIESMQAILGEYITYLGPRAGNFLNGAVSELIFIAVVTVWFSVIFRFLTDGRPKWEAALAGGFFTAVLFSFGKVILKSLLSLSNISNIYGASGSMVLILLFVFYSSLIFYYGGCFIKAMSDDLKLPIRPVKEAFRYQVQEVFPEEQP</sequence>
<dbReference type="PANTHER" id="PTHR30213:SF1">
    <property type="entry name" value="INNER MEMBRANE PROTEIN YHJD"/>
    <property type="match status" value="1"/>
</dbReference>
<gene>
    <name evidence="7" type="ORF">ACFSJU_12710</name>
</gene>
<feature type="transmembrane region" description="Helical" evidence="6">
    <location>
        <begin position="203"/>
        <end position="222"/>
    </location>
</feature>
<dbReference type="EMBL" id="JBHUHZ010000002">
    <property type="protein sequence ID" value="MFD2163259.1"/>
    <property type="molecule type" value="Genomic_DNA"/>
</dbReference>
<evidence type="ECO:0000256" key="5">
    <source>
        <dbReference type="ARBA" id="ARBA00023136"/>
    </source>
</evidence>
<keyword evidence="3 6" id="KW-0812">Transmembrane</keyword>
<dbReference type="Pfam" id="PF03631">
    <property type="entry name" value="Virul_fac_BrkB"/>
    <property type="match status" value="1"/>
</dbReference>
<dbReference type="Proteomes" id="UP001597387">
    <property type="component" value="Unassembled WGS sequence"/>
</dbReference>
<dbReference type="PANTHER" id="PTHR30213">
    <property type="entry name" value="INNER MEMBRANE PROTEIN YHJD"/>
    <property type="match status" value="1"/>
</dbReference>
<protein>
    <submittedName>
        <fullName evidence="7">YihY/virulence factor BrkB family protein</fullName>
    </submittedName>
</protein>
<organism evidence="7 8">
    <name type="scientific">Paradesertivirga mongoliensis</name>
    <dbReference type="NCBI Taxonomy" id="2100740"/>
    <lineage>
        <taxon>Bacteria</taxon>
        <taxon>Pseudomonadati</taxon>
        <taxon>Bacteroidota</taxon>
        <taxon>Sphingobacteriia</taxon>
        <taxon>Sphingobacteriales</taxon>
        <taxon>Sphingobacteriaceae</taxon>
        <taxon>Paradesertivirga</taxon>
    </lineage>
</organism>
<feature type="transmembrane region" description="Helical" evidence="6">
    <location>
        <begin position="234"/>
        <end position="257"/>
    </location>
</feature>
<evidence type="ECO:0000256" key="2">
    <source>
        <dbReference type="ARBA" id="ARBA00022475"/>
    </source>
</evidence>
<feature type="transmembrane region" description="Helical" evidence="6">
    <location>
        <begin position="82"/>
        <end position="103"/>
    </location>
</feature>
<evidence type="ECO:0000256" key="3">
    <source>
        <dbReference type="ARBA" id="ARBA00022692"/>
    </source>
</evidence>
<reference evidence="8" key="1">
    <citation type="journal article" date="2019" name="Int. J. Syst. Evol. Microbiol.">
        <title>The Global Catalogue of Microorganisms (GCM) 10K type strain sequencing project: providing services to taxonomists for standard genome sequencing and annotation.</title>
        <authorList>
            <consortium name="The Broad Institute Genomics Platform"/>
            <consortium name="The Broad Institute Genome Sequencing Center for Infectious Disease"/>
            <person name="Wu L."/>
            <person name="Ma J."/>
        </authorList>
    </citation>
    <scope>NUCLEOTIDE SEQUENCE [LARGE SCALE GENOMIC DNA]</scope>
    <source>
        <strain evidence="8">KCTC 42217</strain>
    </source>
</reference>
<evidence type="ECO:0000256" key="6">
    <source>
        <dbReference type="SAM" id="Phobius"/>
    </source>
</evidence>
<feature type="transmembrane region" description="Helical" evidence="6">
    <location>
        <begin position="21"/>
        <end position="43"/>
    </location>
</feature>
<keyword evidence="4 6" id="KW-1133">Transmembrane helix</keyword>
<comment type="caution">
    <text evidence="7">The sequence shown here is derived from an EMBL/GenBank/DDBJ whole genome shotgun (WGS) entry which is preliminary data.</text>
</comment>